<proteinExistence type="predicted"/>
<reference evidence="1" key="1">
    <citation type="submission" date="2022-10" db="EMBL/GenBank/DDBJ databases">
        <title>The complete genomes of actinobacterial strains from the NBC collection.</title>
        <authorList>
            <person name="Joergensen T.S."/>
            <person name="Alvarez Arevalo M."/>
            <person name="Sterndorff E.B."/>
            <person name="Faurdal D."/>
            <person name="Vuksanovic O."/>
            <person name="Mourched A.-S."/>
            <person name="Charusanti P."/>
            <person name="Shaw S."/>
            <person name="Blin K."/>
            <person name="Weber T."/>
        </authorList>
    </citation>
    <scope>NUCLEOTIDE SEQUENCE</scope>
    <source>
        <strain evidence="1">NBC_00060</strain>
    </source>
</reference>
<dbReference type="Gene3D" id="3.40.50.20">
    <property type="match status" value="1"/>
</dbReference>
<dbReference type="SUPFAM" id="SSF52440">
    <property type="entry name" value="PreATP-grasp domain"/>
    <property type="match status" value="1"/>
</dbReference>
<gene>
    <name evidence="1" type="ORF">OHV25_00625</name>
    <name evidence="2" type="ORF">OHV25_39215</name>
</gene>
<name>A0AAU2GQW4_9ACTN</name>
<dbReference type="EMBL" id="CP108253">
    <property type="protein sequence ID" value="WTU38192.1"/>
    <property type="molecule type" value="Genomic_DNA"/>
</dbReference>
<dbReference type="Gene3D" id="3.30.470.20">
    <property type="entry name" value="ATP-grasp fold, B domain"/>
    <property type="match status" value="1"/>
</dbReference>
<dbReference type="SUPFAM" id="SSF56059">
    <property type="entry name" value="Glutathione synthetase ATP-binding domain-like"/>
    <property type="match status" value="1"/>
</dbReference>
<evidence type="ECO:0000313" key="1">
    <source>
        <dbReference type="EMBL" id="WTU38192.1"/>
    </source>
</evidence>
<evidence type="ECO:0000313" key="2">
    <source>
        <dbReference type="EMBL" id="WTU45166.1"/>
    </source>
</evidence>
<protein>
    <submittedName>
        <fullName evidence="1">Uncharacterized protein</fullName>
    </submittedName>
</protein>
<dbReference type="EMBL" id="CP108253">
    <property type="protein sequence ID" value="WTU45166.1"/>
    <property type="molecule type" value="Genomic_DNA"/>
</dbReference>
<sequence>MNESVSSLSVSAFTDEPIPYIVAVVHGGESAEAAVRSRRCAQAVAEAVIGQGGEARLTLADGVSLPAFVDETGAERAIVTMGDVPCDAGSLQGLLNSLEVDYVGSGVAGCTLAARPVTARTLLRAAQVPVPPHGPVAAHAGLRAEALRIWGEASGRVRVLPVLPAPVPLGAEGDTVLACAGAADTLDALTDLLTHAAPAAPLMWESDIAGQSLWIGILDDGQGDPYALRPLPCSGMPPADRATLARARRLALRAHQVLLLRGLSLHRFTRSKATQLLWREVQTQPDLSPTGLLPQMATAHHQYAYAEFIYSLLDNSATDRTAWRRTLTPA</sequence>
<dbReference type="AlphaFoldDB" id="A0AAU2GQW4"/>
<organism evidence="1">
    <name type="scientific">Streptomyces sp. NBC_00060</name>
    <dbReference type="NCBI Taxonomy" id="2975636"/>
    <lineage>
        <taxon>Bacteria</taxon>
        <taxon>Bacillati</taxon>
        <taxon>Actinomycetota</taxon>
        <taxon>Actinomycetes</taxon>
        <taxon>Kitasatosporales</taxon>
        <taxon>Streptomycetaceae</taxon>
        <taxon>Streptomyces</taxon>
    </lineage>
</organism>
<accession>A0AAU2GQW4</accession>
<dbReference type="InterPro" id="IPR016185">
    <property type="entry name" value="PreATP-grasp_dom_sf"/>
</dbReference>